<dbReference type="SUPFAM" id="SSF52949">
    <property type="entry name" value="Macro domain-like"/>
    <property type="match status" value="1"/>
</dbReference>
<dbReference type="Proteomes" id="UP000092498">
    <property type="component" value="Chromosome"/>
</dbReference>
<dbReference type="Gene3D" id="3.40.630.10">
    <property type="entry name" value="Zn peptidases"/>
    <property type="match status" value="1"/>
</dbReference>
<dbReference type="EC" id="3.4.11.10" evidence="8"/>
<dbReference type="EC" id="3.4.11.1" evidence="8"/>
<keyword evidence="4 8" id="KW-0031">Aminopeptidase</keyword>
<evidence type="ECO:0000256" key="2">
    <source>
        <dbReference type="ARBA" id="ARBA00000967"/>
    </source>
</evidence>
<evidence type="ECO:0000256" key="1">
    <source>
        <dbReference type="ARBA" id="ARBA00000135"/>
    </source>
</evidence>
<keyword evidence="7 8" id="KW-0464">Manganese</keyword>
<evidence type="ECO:0000256" key="5">
    <source>
        <dbReference type="ARBA" id="ARBA00022670"/>
    </source>
</evidence>
<name>A0A1B1ADX9_9PROT</name>
<comment type="cofactor">
    <cofactor evidence="8">
        <name>Mn(2+)</name>
        <dbReference type="ChEBI" id="CHEBI:29035"/>
    </cofactor>
    <text evidence="8">Binds 2 manganese ions per subunit.</text>
</comment>
<feature type="binding site" evidence="8">
    <location>
        <position position="281"/>
    </location>
    <ligand>
        <name>Mn(2+)</name>
        <dbReference type="ChEBI" id="CHEBI:29035"/>
        <label>2</label>
    </ligand>
</feature>
<feature type="domain" description="Cytosol aminopeptidase" evidence="9">
    <location>
        <begin position="338"/>
        <end position="345"/>
    </location>
</feature>
<dbReference type="InterPro" id="IPR000819">
    <property type="entry name" value="Peptidase_M17_C"/>
</dbReference>
<dbReference type="NCBIfam" id="NF002077">
    <property type="entry name" value="PRK00913.2-4"/>
    <property type="match status" value="1"/>
</dbReference>
<dbReference type="Gene3D" id="3.40.220.10">
    <property type="entry name" value="Leucine Aminopeptidase, subunit E, domain 1"/>
    <property type="match status" value="1"/>
</dbReference>
<proteinExistence type="inferred from homology"/>
<dbReference type="PROSITE" id="PS00631">
    <property type="entry name" value="CYTOSOL_AP"/>
    <property type="match status" value="1"/>
</dbReference>
<dbReference type="HAMAP" id="MF_00181">
    <property type="entry name" value="Cytosol_peptidase_M17"/>
    <property type="match status" value="1"/>
</dbReference>
<dbReference type="FunCoup" id="A0A1B1ADX9">
    <property type="interactions" value="451"/>
</dbReference>
<comment type="subcellular location">
    <subcellularLocation>
        <location evidence="8">Cytoplasm</location>
    </subcellularLocation>
</comment>
<evidence type="ECO:0000256" key="3">
    <source>
        <dbReference type="ARBA" id="ARBA00009528"/>
    </source>
</evidence>
<protein>
    <recommendedName>
        <fullName evidence="8">Probable cytosol aminopeptidase</fullName>
        <ecNumber evidence="8">3.4.11.1</ecNumber>
    </recommendedName>
    <alternativeName>
        <fullName evidence="8">Leucine aminopeptidase</fullName>
        <shortName evidence="8">LAP</shortName>
        <ecNumber evidence="8">3.4.11.10</ecNumber>
    </alternativeName>
    <alternativeName>
        <fullName evidence="8">Leucyl aminopeptidase</fullName>
    </alternativeName>
</protein>
<keyword evidence="5 8" id="KW-0645">Protease</keyword>
<dbReference type="InterPro" id="IPR043472">
    <property type="entry name" value="Macro_dom-like"/>
</dbReference>
<keyword evidence="11" id="KW-1185">Reference proteome</keyword>
<comment type="catalytic activity">
    <reaction evidence="2 8">
        <text>Release of an N-terminal amino acid, preferentially leucine, but not glutamic or aspartic acids.</text>
        <dbReference type="EC" id="3.4.11.10"/>
    </reaction>
</comment>
<dbReference type="InterPro" id="IPR023042">
    <property type="entry name" value="Peptidase_M17_leu_NH2_pept"/>
</dbReference>
<dbReference type="GO" id="GO:0006508">
    <property type="term" value="P:proteolysis"/>
    <property type="evidence" value="ECO:0007669"/>
    <property type="project" value="UniProtKB-KW"/>
</dbReference>
<dbReference type="NCBIfam" id="NF002073">
    <property type="entry name" value="PRK00913.1-2"/>
    <property type="match status" value="1"/>
</dbReference>
<feature type="binding site" evidence="8">
    <location>
        <position position="342"/>
    </location>
    <ligand>
        <name>Mn(2+)</name>
        <dbReference type="ChEBI" id="CHEBI:29035"/>
        <label>2</label>
    </ligand>
</feature>
<keyword evidence="6 8" id="KW-0378">Hydrolase</keyword>
<evidence type="ECO:0000259" key="9">
    <source>
        <dbReference type="PROSITE" id="PS00631"/>
    </source>
</evidence>
<dbReference type="GO" id="GO:0030145">
    <property type="term" value="F:manganese ion binding"/>
    <property type="evidence" value="ECO:0007669"/>
    <property type="project" value="UniProtKB-UniRule"/>
</dbReference>
<dbReference type="InterPro" id="IPR008283">
    <property type="entry name" value="Peptidase_M17_N"/>
</dbReference>
<dbReference type="PANTHER" id="PTHR11963">
    <property type="entry name" value="LEUCINE AMINOPEPTIDASE-RELATED"/>
    <property type="match status" value="1"/>
</dbReference>
<feature type="binding site" evidence="8">
    <location>
        <position position="263"/>
    </location>
    <ligand>
        <name>Mn(2+)</name>
        <dbReference type="ChEBI" id="CHEBI:29035"/>
        <label>2</label>
    </ligand>
</feature>
<keyword evidence="8" id="KW-0479">Metal-binding</keyword>
<dbReference type="NCBIfam" id="NF002074">
    <property type="entry name" value="PRK00913.1-4"/>
    <property type="match status" value="1"/>
</dbReference>
<accession>A0A1B1ADX9</accession>
<feature type="binding site" evidence="8">
    <location>
        <position position="342"/>
    </location>
    <ligand>
        <name>Mn(2+)</name>
        <dbReference type="ChEBI" id="CHEBI:29035"/>
        <label>1</label>
    </ligand>
</feature>
<reference evidence="10 11" key="1">
    <citation type="submission" date="2015-11" db="EMBL/GenBank/DDBJ databases">
        <title>Whole-Genome Sequence of Candidatus Oderbacter manganicum from the National Park Lower Oder Valley, Germany.</title>
        <authorList>
            <person name="Braun B."/>
            <person name="Liere K."/>
            <person name="Szewzyk U."/>
        </authorList>
    </citation>
    <scope>NUCLEOTIDE SEQUENCE [LARGE SCALE GENOMIC DNA]</scope>
    <source>
        <strain evidence="10 11">OTSz_A_272</strain>
    </source>
</reference>
<comment type="catalytic activity">
    <reaction evidence="1 8">
        <text>Release of an N-terminal amino acid, Xaa-|-Yaa-, in which Xaa is preferably Leu, but may be other amino acids including Pro although not Arg or Lys, and Yaa may be Pro. Amino acid amides and methyl esters are also readily hydrolyzed, but rates on arylamides are exceedingly low.</text>
        <dbReference type="EC" id="3.4.11.1"/>
    </reaction>
</comment>
<feature type="binding site" evidence="8">
    <location>
        <position position="340"/>
    </location>
    <ligand>
        <name>Mn(2+)</name>
        <dbReference type="ChEBI" id="CHEBI:29035"/>
        <label>1</label>
    </ligand>
</feature>
<dbReference type="Pfam" id="PF00883">
    <property type="entry name" value="Peptidase_M17"/>
    <property type="match status" value="1"/>
</dbReference>
<feature type="binding site" evidence="8">
    <location>
        <position position="258"/>
    </location>
    <ligand>
        <name>Mn(2+)</name>
        <dbReference type="ChEBI" id="CHEBI:29035"/>
        <label>2</label>
    </ligand>
</feature>
<evidence type="ECO:0000256" key="4">
    <source>
        <dbReference type="ARBA" id="ARBA00022438"/>
    </source>
</evidence>
<dbReference type="GO" id="GO:0070006">
    <property type="term" value="F:metalloaminopeptidase activity"/>
    <property type="evidence" value="ECO:0007669"/>
    <property type="project" value="InterPro"/>
</dbReference>
<dbReference type="AlphaFoldDB" id="A0A1B1ADX9"/>
<evidence type="ECO:0000313" key="11">
    <source>
        <dbReference type="Proteomes" id="UP000092498"/>
    </source>
</evidence>
<dbReference type="NCBIfam" id="NF002075">
    <property type="entry name" value="PRK00913.2-2"/>
    <property type="match status" value="1"/>
</dbReference>
<evidence type="ECO:0000313" key="10">
    <source>
        <dbReference type="EMBL" id="ANP44769.1"/>
    </source>
</evidence>
<dbReference type="Pfam" id="PF02789">
    <property type="entry name" value="Peptidase_M17_N"/>
    <property type="match status" value="1"/>
</dbReference>
<sequence>MEIRFVTAGGGDVVAVMATDGGELLAAGKALDTASSGRIVKAMKAANFKGGAGQVADILAPDGVDFARVLVIGVGKSDAADGMAVERWAGHAVKRVLTSGAEKLVLQPDALPSVSKAEAGSHAAMGARLAAYRFDTYRTKLKPEQKPSLTAVEISMDGPAAAKARAEKDAAVVEGVFFARDLVSEPPNVLYPESFAERLRDLETIGCDVEILEPAAMERLGMGALLGVAQGSSRPARLVAVKWNGGSKGSKPVALVGKGVTFDTGGISLKPGAGMDEMKGDMGGAAAVAGAMKAIALRKAKANVVGVVALVENMPGANAQRPGDIVNTMSGQTIEVLNTDAEGRLILADAVWYAQDKYDPSVLIDLATLTGAVIVALGHENAGMFANDEDLAHAITAAGQAEGEPVWRLPLSAAYDKLIDTPNADMKNIAGKPVAGSIVGAQFIKRFVKDGTPWAHLDIAGTAWKSGPYEDPLSPAWATGYGVRLLNRLIQNRYED</sequence>
<organism evidence="10 11">
    <name type="scientific">Candidatus Viadribacter manganicus</name>
    <dbReference type="NCBI Taxonomy" id="1759059"/>
    <lineage>
        <taxon>Bacteria</taxon>
        <taxon>Pseudomonadati</taxon>
        <taxon>Pseudomonadota</taxon>
        <taxon>Alphaproteobacteria</taxon>
        <taxon>Hyphomonadales</taxon>
        <taxon>Hyphomonadaceae</taxon>
        <taxon>Candidatus Viadribacter</taxon>
    </lineage>
</organism>
<gene>
    <name evidence="8" type="primary">pepA</name>
    <name evidence="10" type="ORF">ATE48_01930</name>
</gene>
<dbReference type="InterPro" id="IPR011356">
    <property type="entry name" value="Leucine_aapep/pepB"/>
</dbReference>
<keyword evidence="8" id="KW-0963">Cytoplasm</keyword>
<dbReference type="PRINTS" id="PR00481">
    <property type="entry name" value="LAMNOPPTDASE"/>
</dbReference>
<dbReference type="EMBL" id="CP013244">
    <property type="protein sequence ID" value="ANP44769.1"/>
    <property type="molecule type" value="Genomic_DNA"/>
</dbReference>
<dbReference type="SUPFAM" id="SSF53187">
    <property type="entry name" value="Zn-dependent exopeptidases"/>
    <property type="match status" value="1"/>
</dbReference>
<dbReference type="PANTHER" id="PTHR11963:SF23">
    <property type="entry name" value="CYTOSOL AMINOPEPTIDASE"/>
    <property type="match status" value="1"/>
</dbReference>
<dbReference type="OrthoDB" id="9809354at2"/>
<dbReference type="InParanoid" id="A0A1B1ADX9"/>
<feature type="active site" evidence="8">
    <location>
        <position position="270"/>
    </location>
</feature>
<feature type="active site" evidence="8">
    <location>
        <position position="344"/>
    </location>
</feature>
<dbReference type="CDD" id="cd00433">
    <property type="entry name" value="Peptidase_M17"/>
    <property type="match status" value="1"/>
</dbReference>
<dbReference type="GO" id="GO:0005737">
    <property type="term" value="C:cytoplasm"/>
    <property type="evidence" value="ECO:0007669"/>
    <property type="project" value="UniProtKB-SubCell"/>
</dbReference>
<evidence type="ECO:0000256" key="8">
    <source>
        <dbReference type="HAMAP-Rule" id="MF_00181"/>
    </source>
</evidence>
<dbReference type="RefSeq" id="WP_066767296.1">
    <property type="nucleotide sequence ID" value="NZ_CP013244.1"/>
</dbReference>
<evidence type="ECO:0000256" key="7">
    <source>
        <dbReference type="ARBA" id="ARBA00023211"/>
    </source>
</evidence>
<dbReference type="KEGG" id="cbot:ATE48_01930"/>
<comment type="similarity">
    <text evidence="3 8">Belongs to the peptidase M17 family.</text>
</comment>
<comment type="function">
    <text evidence="8">Presumably involved in the processing and regular turnover of intracellular proteins. Catalyzes the removal of unsubstituted N-terminal amino acids from various peptides.</text>
</comment>
<dbReference type="STRING" id="1759059.ATE48_01930"/>
<feature type="binding site" evidence="8">
    <location>
        <position position="263"/>
    </location>
    <ligand>
        <name>Mn(2+)</name>
        <dbReference type="ChEBI" id="CHEBI:29035"/>
        <label>1</label>
    </ligand>
</feature>
<evidence type="ECO:0000256" key="6">
    <source>
        <dbReference type="ARBA" id="ARBA00022801"/>
    </source>
</evidence>